<evidence type="ECO:0000256" key="4">
    <source>
        <dbReference type="ARBA" id="ARBA00022989"/>
    </source>
</evidence>
<dbReference type="PANTHER" id="PTHR30477">
    <property type="entry name" value="ABC-TRANSPORTER METAL-BINDING PROTEIN"/>
    <property type="match status" value="1"/>
</dbReference>
<dbReference type="InterPro" id="IPR001626">
    <property type="entry name" value="ABC_TroCD"/>
</dbReference>
<dbReference type="Proteomes" id="UP000545761">
    <property type="component" value="Unassembled WGS sequence"/>
</dbReference>
<proteinExistence type="inferred from homology"/>
<dbReference type="AlphaFoldDB" id="A0A7W0DMT9"/>
<dbReference type="GO" id="GO:0010043">
    <property type="term" value="P:response to zinc ion"/>
    <property type="evidence" value="ECO:0007669"/>
    <property type="project" value="TreeGrafter"/>
</dbReference>
<reference evidence="8 9" key="1">
    <citation type="submission" date="2020-07" db="EMBL/GenBank/DDBJ databases">
        <title>Streptomyces isolated from Indian soil.</title>
        <authorList>
            <person name="Mandal S."/>
            <person name="Maiti P.K."/>
        </authorList>
    </citation>
    <scope>NUCLEOTIDE SEQUENCE [LARGE SCALE GENOMIC DNA]</scope>
    <source>
        <strain evidence="8 9">PSKA28</strain>
    </source>
</reference>
<evidence type="ECO:0000256" key="6">
    <source>
        <dbReference type="RuleBase" id="RU003943"/>
    </source>
</evidence>
<evidence type="ECO:0000256" key="5">
    <source>
        <dbReference type="ARBA" id="ARBA00023136"/>
    </source>
</evidence>
<evidence type="ECO:0000313" key="8">
    <source>
        <dbReference type="EMBL" id="MBA2947625.1"/>
    </source>
</evidence>
<dbReference type="InterPro" id="IPR037294">
    <property type="entry name" value="ABC_BtuC-like"/>
</dbReference>
<organism evidence="8 9">
    <name type="scientific">Streptomyces himalayensis subsp. himalayensis</name>
    <dbReference type="NCBI Taxonomy" id="2756131"/>
    <lineage>
        <taxon>Bacteria</taxon>
        <taxon>Bacillati</taxon>
        <taxon>Actinomycetota</taxon>
        <taxon>Actinomycetes</taxon>
        <taxon>Kitasatosporales</taxon>
        <taxon>Streptomycetaceae</taxon>
        <taxon>Streptomyces</taxon>
        <taxon>Streptomyces himalayensis</taxon>
    </lineage>
</organism>
<protein>
    <submittedName>
        <fullName evidence="8">Metal ABC transporter permease</fullName>
    </submittedName>
</protein>
<feature type="transmembrane region" description="Helical" evidence="7">
    <location>
        <begin position="51"/>
        <end position="77"/>
    </location>
</feature>
<dbReference type="RefSeq" id="WP_181658597.1">
    <property type="nucleotide sequence ID" value="NZ_JACEHE010000010.1"/>
</dbReference>
<feature type="transmembrane region" description="Helical" evidence="7">
    <location>
        <begin position="213"/>
        <end position="233"/>
    </location>
</feature>
<comment type="subcellular location">
    <subcellularLocation>
        <location evidence="6">Cell membrane</location>
        <topology evidence="6">Multi-pass membrane protein</topology>
    </subcellularLocation>
    <subcellularLocation>
        <location evidence="1">Membrane</location>
        <topology evidence="1">Multi-pass membrane protein</topology>
    </subcellularLocation>
</comment>
<dbReference type="GO" id="GO:0043190">
    <property type="term" value="C:ATP-binding cassette (ABC) transporter complex"/>
    <property type="evidence" value="ECO:0007669"/>
    <property type="project" value="InterPro"/>
</dbReference>
<dbReference type="PANTHER" id="PTHR30477:SF13">
    <property type="entry name" value="IRON TRANSPORT SYSTEM MEMBRANE PROTEIN HI_0360-RELATED"/>
    <property type="match status" value="1"/>
</dbReference>
<evidence type="ECO:0000256" key="2">
    <source>
        <dbReference type="ARBA" id="ARBA00008034"/>
    </source>
</evidence>
<keyword evidence="5 7" id="KW-0472">Membrane</keyword>
<accession>A0A7W0DMT9</accession>
<evidence type="ECO:0000256" key="3">
    <source>
        <dbReference type="ARBA" id="ARBA00022692"/>
    </source>
</evidence>
<dbReference type="GO" id="GO:0055085">
    <property type="term" value="P:transmembrane transport"/>
    <property type="evidence" value="ECO:0007669"/>
    <property type="project" value="InterPro"/>
</dbReference>
<evidence type="ECO:0000313" key="9">
    <source>
        <dbReference type="Proteomes" id="UP000545761"/>
    </source>
</evidence>
<gene>
    <name evidence="8" type="ORF">H1D24_17875</name>
</gene>
<keyword evidence="3 6" id="KW-0812">Transmembrane</keyword>
<evidence type="ECO:0000256" key="1">
    <source>
        <dbReference type="ARBA" id="ARBA00004141"/>
    </source>
</evidence>
<evidence type="ECO:0000256" key="7">
    <source>
        <dbReference type="SAM" id="Phobius"/>
    </source>
</evidence>
<dbReference type="Pfam" id="PF00950">
    <property type="entry name" value="ABC-3"/>
    <property type="match status" value="1"/>
</dbReference>
<keyword evidence="4 7" id="KW-1133">Transmembrane helix</keyword>
<name>A0A7W0DMT9_9ACTN</name>
<dbReference type="EMBL" id="JACEHE010000010">
    <property type="protein sequence ID" value="MBA2947625.1"/>
    <property type="molecule type" value="Genomic_DNA"/>
</dbReference>
<feature type="transmembrane region" description="Helical" evidence="7">
    <location>
        <begin position="168"/>
        <end position="201"/>
    </location>
</feature>
<feature type="transmembrane region" description="Helical" evidence="7">
    <location>
        <begin position="240"/>
        <end position="260"/>
    </location>
</feature>
<dbReference type="Gene3D" id="1.10.3470.10">
    <property type="entry name" value="ABC transporter involved in vitamin B12 uptake, BtuC"/>
    <property type="match status" value="1"/>
</dbReference>
<comment type="caution">
    <text evidence="8">The sequence shown here is derived from an EMBL/GenBank/DDBJ whole genome shotgun (WGS) entry which is preliminary data.</text>
</comment>
<dbReference type="SUPFAM" id="SSF81345">
    <property type="entry name" value="ABC transporter involved in vitamin B12 uptake, BtuC"/>
    <property type="match status" value="1"/>
</dbReference>
<keyword evidence="6" id="KW-0813">Transport</keyword>
<comment type="similarity">
    <text evidence="2 6">Belongs to the ABC-3 integral membrane protein family.</text>
</comment>
<sequence length="279" mass="28519">MSWLDSYTHRALLEAALVGAVCGAMGVHVVLRRMGFFTMAMTHATFPGVVLAAVVGIDIYLGGAAMGVLICLCVLAVSRRRDQGATTATGIVLAAGFALGVALLSASDGFSRDLEAFMTGSIVTVTEHDLAVTAGVGALVLLVLAALHKELVHGAFDPEGQRAAGYPVAALDLLLLVLIEAVIVITAPAIGVMLAMALIVGPAATARLWTDRIGITLPLSMAIGTGSCALGLTLSTHWNLAPGGTITLVVAAVFLVSLALSPHNGLLRPPLRRRAASTG</sequence>
<feature type="transmembrane region" description="Helical" evidence="7">
    <location>
        <begin position="12"/>
        <end position="31"/>
    </location>
</feature>
<feature type="transmembrane region" description="Helical" evidence="7">
    <location>
        <begin position="89"/>
        <end position="110"/>
    </location>
</feature>